<dbReference type="Pfam" id="PF00550">
    <property type="entry name" value="PP-binding"/>
    <property type="match status" value="4"/>
</dbReference>
<dbReference type="CDD" id="cd19543">
    <property type="entry name" value="DCL_NRPS"/>
    <property type="match status" value="2"/>
</dbReference>
<dbReference type="InterPro" id="IPR001242">
    <property type="entry name" value="Condensation_dom"/>
</dbReference>
<dbReference type="InterPro" id="IPR020806">
    <property type="entry name" value="PKS_PP-bd"/>
</dbReference>
<feature type="region of interest" description="Disordered" evidence="6">
    <location>
        <begin position="5733"/>
        <end position="5764"/>
    </location>
</feature>
<dbReference type="NCBIfam" id="NF003417">
    <property type="entry name" value="PRK04813.1"/>
    <property type="match status" value="4"/>
</dbReference>
<evidence type="ECO:0000256" key="5">
    <source>
        <dbReference type="ARBA" id="ARBA00023194"/>
    </source>
</evidence>
<organism evidence="8 9">
    <name type="scientific">Rhodococcus globerulus</name>
    <dbReference type="NCBI Taxonomy" id="33008"/>
    <lineage>
        <taxon>Bacteria</taxon>
        <taxon>Bacillati</taxon>
        <taxon>Actinomycetota</taxon>
        <taxon>Actinomycetes</taxon>
        <taxon>Mycobacteriales</taxon>
        <taxon>Nocardiaceae</taxon>
        <taxon>Rhodococcus</taxon>
    </lineage>
</organism>
<dbReference type="InterPro" id="IPR000873">
    <property type="entry name" value="AMP-dep_synth/lig_dom"/>
</dbReference>
<dbReference type="InterPro" id="IPR036736">
    <property type="entry name" value="ACP-like_sf"/>
</dbReference>
<dbReference type="NCBIfam" id="TIGR01733">
    <property type="entry name" value="AA-adenyl-dom"/>
    <property type="match status" value="4"/>
</dbReference>
<dbReference type="Gene3D" id="3.40.50.980">
    <property type="match status" value="8"/>
</dbReference>
<keyword evidence="9" id="KW-1185">Reference proteome</keyword>
<dbReference type="InterPro" id="IPR023213">
    <property type="entry name" value="CAT-like_dom_sf"/>
</dbReference>
<dbReference type="PROSITE" id="PS00455">
    <property type="entry name" value="AMP_BINDING"/>
    <property type="match status" value="4"/>
</dbReference>
<evidence type="ECO:0000256" key="4">
    <source>
        <dbReference type="ARBA" id="ARBA00022737"/>
    </source>
</evidence>
<dbReference type="InterPro" id="IPR010071">
    <property type="entry name" value="AA_adenyl_dom"/>
</dbReference>
<evidence type="ECO:0000256" key="3">
    <source>
        <dbReference type="ARBA" id="ARBA00022553"/>
    </source>
</evidence>
<dbReference type="InterPro" id="IPR009081">
    <property type="entry name" value="PP-bd_ACP"/>
</dbReference>
<evidence type="ECO:0000313" key="9">
    <source>
        <dbReference type="Proteomes" id="UP001185927"/>
    </source>
</evidence>
<evidence type="ECO:0000313" key="8">
    <source>
        <dbReference type="EMBL" id="MDV6265679.1"/>
    </source>
</evidence>
<dbReference type="PANTHER" id="PTHR45527">
    <property type="entry name" value="NONRIBOSOMAL PEPTIDE SYNTHETASE"/>
    <property type="match status" value="1"/>
</dbReference>
<feature type="domain" description="Carrier" evidence="7">
    <location>
        <begin position="3841"/>
        <end position="3915"/>
    </location>
</feature>
<dbReference type="RefSeq" id="WP_317540605.1">
    <property type="nucleotide sequence ID" value="NZ_JAWLKB010000001.1"/>
</dbReference>
<reference evidence="8 9" key="1">
    <citation type="submission" date="2023-10" db="EMBL/GenBank/DDBJ databases">
        <title>Development of a sustainable strategy for remediation of hydrocarbon-contaminated territories based on the waste exchange concept.</title>
        <authorList>
            <person name="Krivoruchko A."/>
        </authorList>
    </citation>
    <scope>NUCLEOTIDE SEQUENCE [LARGE SCALE GENOMIC DNA]</scope>
    <source>
        <strain evidence="8 9">IEGM 1203</strain>
    </source>
</reference>
<dbReference type="NCBIfam" id="TIGR01720">
    <property type="entry name" value="NRPS-para261"/>
    <property type="match status" value="2"/>
</dbReference>
<dbReference type="PROSITE" id="PS00012">
    <property type="entry name" value="PHOSPHOPANTETHEINE"/>
    <property type="match status" value="4"/>
</dbReference>
<dbReference type="SMART" id="SM00823">
    <property type="entry name" value="PKS_PP"/>
    <property type="match status" value="4"/>
</dbReference>
<dbReference type="SUPFAM" id="SSF52777">
    <property type="entry name" value="CoA-dependent acyltransferases"/>
    <property type="match status" value="13"/>
</dbReference>
<protein>
    <submittedName>
        <fullName evidence="8">Amino acid adenylation domain-containing protein</fullName>
    </submittedName>
</protein>
<gene>
    <name evidence="8" type="ORF">R3Q16_03620</name>
</gene>
<keyword evidence="2" id="KW-0596">Phosphopantetheine</keyword>
<dbReference type="SUPFAM" id="SSF47336">
    <property type="entry name" value="ACP-like"/>
    <property type="match status" value="4"/>
</dbReference>
<dbReference type="EMBL" id="JAWLKB010000001">
    <property type="protein sequence ID" value="MDV6265679.1"/>
    <property type="molecule type" value="Genomic_DNA"/>
</dbReference>
<evidence type="ECO:0000256" key="2">
    <source>
        <dbReference type="ARBA" id="ARBA00022450"/>
    </source>
</evidence>
<dbReference type="SUPFAM" id="SSF56801">
    <property type="entry name" value="Acetyl-CoA synthetase-like"/>
    <property type="match status" value="4"/>
</dbReference>
<dbReference type="Gene3D" id="2.30.38.10">
    <property type="entry name" value="Luciferase, Domain 3"/>
    <property type="match status" value="4"/>
</dbReference>
<dbReference type="Gene3D" id="3.30.559.10">
    <property type="entry name" value="Chloramphenicol acetyltransferase-like domain"/>
    <property type="match status" value="6"/>
</dbReference>
<dbReference type="Gene3D" id="3.30.559.30">
    <property type="entry name" value="Nonribosomal peptide synthetase, condensation domain"/>
    <property type="match status" value="7"/>
</dbReference>
<dbReference type="Gene3D" id="1.10.1200.10">
    <property type="entry name" value="ACP-like"/>
    <property type="match status" value="3"/>
</dbReference>
<dbReference type="InterPro" id="IPR029058">
    <property type="entry name" value="AB_hydrolase_fold"/>
</dbReference>
<dbReference type="InterPro" id="IPR020845">
    <property type="entry name" value="AMP-binding_CS"/>
</dbReference>
<dbReference type="Pfam" id="PF13193">
    <property type="entry name" value="AMP-binding_C"/>
    <property type="match status" value="4"/>
</dbReference>
<dbReference type="InterPro" id="IPR025110">
    <property type="entry name" value="AMP-bd_C"/>
</dbReference>
<evidence type="ECO:0000259" key="7">
    <source>
        <dbReference type="PROSITE" id="PS50075"/>
    </source>
</evidence>
<dbReference type="PROSITE" id="PS50075">
    <property type="entry name" value="CARRIER"/>
    <property type="match status" value="4"/>
</dbReference>
<dbReference type="Pfam" id="PF00501">
    <property type="entry name" value="AMP-binding"/>
    <property type="match status" value="4"/>
</dbReference>
<dbReference type="InterPro" id="IPR006162">
    <property type="entry name" value="Ppantetheine_attach_site"/>
</dbReference>
<dbReference type="InterPro" id="IPR010060">
    <property type="entry name" value="NRPS_synth"/>
</dbReference>
<dbReference type="SUPFAM" id="SSF53474">
    <property type="entry name" value="alpha/beta-Hydrolases"/>
    <property type="match status" value="1"/>
</dbReference>
<dbReference type="Gene3D" id="3.40.50.1820">
    <property type="entry name" value="alpha/beta hydrolase"/>
    <property type="match status" value="1"/>
</dbReference>
<dbReference type="Gene3D" id="3.30.300.30">
    <property type="match status" value="4"/>
</dbReference>
<feature type="domain" description="Carrier" evidence="7">
    <location>
        <begin position="5380"/>
        <end position="5455"/>
    </location>
</feature>
<feature type="compositionally biased region" description="Polar residues" evidence="6">
    <location>
        <begin position="1"/>
        <end position="11"/>
    </location>
</feature>
<feature type="domain" description="Carrier" evidence="7">
    <location>
        <begin position="2298"/>
        <end position="2372"/>
    </location>
</feature>
<evidence type="ECO:0000256" key="6">
    <source>
        <dbReference type="SAM" id="MobiDB-lite"/>
    </source>
</evidence>
<comment type="caution">
    <text evidence="8">The sequence shown here is derived from an EMBL/GenBank/DDBJ whole genome shotgun (WGS) entry which is preliminary data.</text>
</comment>
<keyword evidence="5" id="KW-0045">Antibiotic biosynthesis</keyword>
<accession>A0ABU4BN52</accession>
<sequence>MDEIRLSSNDTRVPESNADPELTPADSPSEPFPLSSAQYGVWLAQQLVPELPHCIAEYVEFHGELDLALFRSVAVTAGREVQWAFLRLIEVDGEPRQILDPSQDKELGFVDFRGEHDPVAAAQAWMRDEYTTPTDPMRERLIASSLLQVGDAHYLWYGRAHHVALDAYAAVTMVNRMAVIYTAAVEGREPPPNPTADLRTLYELDCAYRASSRFESDRAYWSERLGGMAEGSSLAERYAIPVATDTLVASSLEENTVARLTDSERHASGTSAATIIAGFACYLSRMTGHTDICVQIPVSGRTTAVLRRSGGMLVNIVPLRIDIRPDDTVGELVDRVRLELTGALRHQRGNLEEIARGLSAGARRSMATGPIVNVMLFRQEINFGSVRGEFHVLTSGPIDDLLVNIYQSGTPVRTFVEFRGNPGRYTEGELQCHHRGCVAVVEEFAAAGPATPISTIHAASAVVGKRRMETVQHLDYWRRSLAGLPAWLDLPTDRRRSTDRSPLLESRQVELGAELHRQLESIARERGSTVFAVMHAGLAVLLARLAAADDISVGAPVRRRNEAADPVVDAVVLRTRADPDMSFADLIIQVKRCERDAFAHAQVPAERVAEAVGSTLFHVMLGVPGCEPTTAADVALTAPDGWRSSWNCDLNITVGERFTDTGRPSGVQVDLGFATDVYDPETIDILAERLVRVLECGVANPEVRIYEMDLLLPSEHEYLTPVRGGAALPPRSLPLLFAEAVAADPTAIALVGGDCTLTYEELDRRSNRLAHYLIGHEIGPESVVAIGLPRSIDSVMALLAVTKSGAAFVPVDPGYPSARLEHMLVDSGAVLGVANTSYARKLPQTVPWLVLDDQDTATEIVGSSAAPVTDGERTATLDIDHPAYVIYTSGSTGIPKGVVVPHRGLLDLMTEQCTRFETGPHARILHCASPSFDASVFELMWALGSGARLVITPPTTYGGDELTALLDREKITHAVLTPSALASLDPRGRTSLQCLVVAGEACSPELAGRWSAGRLMFDAYGPTESTVMANVGAIESGSELLTLGGPIRGLAEVVLDDRLRPVPVGVVGELYLGGVGLARGYRNQTGTTASRFVADPFGPPGRRMYRTGDMVRWRHDQEGRLTIEYLGRNDFQVKIRGFRIELGEIDAALTEHPSVAFAVTLGHTEPTANTSLASYVLPTGDNNVDPAELRTHVRGLLPDYMVPATITVLDAIPLTPVGKLDRCALPEPDVGASRSEFRQPRTPIEETIAGVFGEVLGIEHLGADAHFFDLGGNSLSATKAVARINSALNEGVGVRDLFDEPTVTALAGWIERTDGRTSAGPALTAGVRPERVPVSLAQHRMWLVNQLDTSSPAYNIPIALRLTGELDTDAFRAALTDVVERHDTLRTVYPGSSDGPHQVVVPTGQVLRDFSPVDVAGESELLGRIERLASSGFDVTEEVPVRIALFRDGPEQYVLVIVVHHIAADGSSMPPLARDVMTAYTARANRRIPDWAALAVTYADYTLWQRRLLGVESDPGSLAGEELTYWQQALSGLPAVLQLPTDRARPTWRQMRGSAVHFEIGAQLHHALQLLARKHDSTIFMTMHASLAILLSRLSGSGDIVVGTPVAGRGEAALDDMVGMFVNTVVLRTAVTSGSSFEEVLATVRESDLGAFAHAQTPFEQVVEAIDPVRSTAHSPLFQVMLEFRNAALPELVLPELTVQLLDVDVEVARYDLHLSLAEDFDPGDGSPAGMSASFGFAVDILDRDTVQGFADRFVRILEDIVTAPSTRVGDISLLSPAECGELVPVSGVAGGRVLVLPELLAVGAVDGSAVAVVCGDERLSYGELDGWSNRLARLLISRGVGSGSCVAVALSRSVLSVVALCAVAKSGAAFVAVDPGYPAVRVEFMLADCVAVLGVTSSEHVGVLPGSVPWVALDDVVVDRELSTLSADVVTDVDRGGTLHPDGAAYVVYTSGSTGVPKGVVVTHRGLANLVVDQCVRFGLGVDSVVLHGASPSFDAAVLEQLWALGSGGRLVVAPPGVFGGEDLRELLVRERVSHVALTPTVLGTVDPAGLEDLSTVVVGGEVCSAELVARWSLPGRVVVNTYGPAEATVQSNASVPLVVGDSVTIGGPIRGVAEVVLDGWLRPVPVGVVGELYLSGPGLARGYVNRAGLTASRFVADPFGGCGRRLYRTGDVVRWRRVSGGGLALEFVGRGDLQVKVRGVRIELGEVESALLACVGVAGSAAAVREDRLVGYVVPESGVALDSAVVVAGVGERLVRQMVPAAVVVVDELPVTPNGKIDRDALPTPNFDERLSEFIPPVSEMESALAGLFEEVLGLESVGVEDSFFALGGDSIVSIQLVSRAKATGIVFSPRDVFERKTVAGLAEIAVFGDGLEAATLEELPGGGVGEVPLTPIMRWLLERGTSGFTRFSQALMLNLPEAIDEQSLASTVQAVLDHHDMLRSRLRRQADGHWTWEVLPEGGIRADRLICRVPMRGKPGSSQFNNLASAELDAAADRLDPGAGVVMQVVWFEPVEDGAHGCVLVVVHHSAIDGVSWRVLVPDLAIAWSQIVAGVEPELPAVGTSMRRWAHGLVEEARRPERVAELDRWRAMTAGDDPVIGSRPLDPSVDVNRSTDHVSVELPTDVTEALLTTVPQAFHGGVSDGLLAALAVAVTQWRRDRRPMSAGAPIATTLIALEGHGREENAVPGSDLGRTVGWFTTSFPLRLDLADIDLDDACAGGPALAAAVKAVKEQIRAVPDHGIGYGLLRYLNEDTAFEMRELAVPQIGFNYLGRVGASIPDGIGWSPLDENGRLGGSDRGGAQDPDMPIASVLEINAVTLGSQGKPRLRATWSFPTGVLTVDEVSELARLWTEVLTALADHPIGGRTPSDLALVSLGQGEIDVLEDRYPTLSDVWPLSPLQSGLLFHALLSEESIDAYVVQLTVELRGEVDSERLRQAGQVVLDRYPNLRTAFVSDLEPRPVQVVQEHLTVVWSEMDLSELDEEARRLELDRVMASDRAHRFDPTRAPLLRWLLITTGPQSYRLVMTNHHLLLDGWSTPLLLREVLLAYAAGEDALPRAYPYRDYLAWINRQDTARSVDEWVKQLAGAPSRTLVAPADPGRQYSVSRDVFGELTEEQTAGLMSFVRGRGVTVNSVIEMAWSIVLGGWTSRDDVTFGSTVAGRPPQVAGVESMIGLFVNTVPVRVRLDRGESLGSLLGRIQAEQAGLLDHQYVGLADIQRVAGPGAVFDSMTVFESYPVDRGGLTAETDIAGMRVVDVSGVDAAHYPIGVVAHLDNRLHIRIKYLPELFDNDTMSSAVQRVLRVINTTVADPDLPLAALDVLSPSERRELAPVQGGLSAKEHVLPELLSAVGDPNALAVVCGDERLSYGELDGWSNRLARLLIGRAVGSGSCVAVAMSRSVLSVAALCAVAKSGAAFVAVDLEYPASRVEYMLTDSVVTVGITNSDWHNRLPGFVDWVVLDDPEFEGALAGFDAGPVTDVDRGGTLHPDGAAYVVYTSGSTGVPKGVVVTHRGLANLVVDQCVRFGLGADSVVLHGASPSFDAAVLELLWALGSGGRLVVAPPGVFGGGELRELLLRERVSHVALTPTVLGTIDPSDLEDLSTVVVGGEVCSPELVARWAPGRVVVNTYGPAEATVQSNASVPLVVGDSVRIGGPIRGVAEVVLDGWLRPVPVGVVGELYLSGPGLARGYVNRAGLTASRFVADPFGGCGRRLYRTGDVVRWRRVSDSGLSLEFVGRGDLQVKVRGVRIELGEVESALLGCEGVAGSAAAVREGRLVGYVVPESSVSLDISVIVDCVAGRVPAQMVPAAVVVVGELPVTPNGKLDRDALPTPDLSAVRAEFRAPVSDMESALAGLFEEVLGLESVGVEDSFFALGGDSIMSIQLAARAKAQGVVISPRDVFERKTVAGLAEVAVEAGGADVAKLEEMTGGGVGEVPLTPIMRWLVERGGSGFNRFSQAVMLNLPKAIDEQSLASTIQAVLDHHDMLRAQLRPDTHGSWGWKVLPVGSIQAEKIIRKVSTGRGGADFREVTAYELDAAADRLDPSTGTVVQVVWFDPPHSGDQGCALVVAHHTVIDGVSWRVLIPDLAIAWSQISSGRSPELEPVGTSMRRWAYGLAEEARRPERVAELALWQSMAGGEDPMIGSRPLDSSIDVSTTADTIEIDVPPEVTEALLTTVPEAFHGGVVDALLAALAVAVTTWRREDSPSLADVLIGLEGHGREEGAVPGSDLSRTIGWFSTSFPLRLDLSDIDLDDACSGGPALGAVVKSVKEQLRAVPDHGIGYGLLRYLNEDTGLVLGELPTPQIGFNYLGRVGAGAVSNGSGAAWIPINGDSDLGGAQNPDTPLPAVLDINALTVDGEDGRPRLRAIWSFPIGILGKGDVQVAARMWSETLAALAADSGNPGVGGRTPSDLALVSLGQGEIDLLEDRYPALSDVWPLSPLQAGLLFHALASEGSVDAYVVQLVVELRGEVDSQRLRRACQSVLDRNPNLRTAFRTDVGSQPVQVVHDFVEAPWSEIDLSGLDSGARARAWDHLMAEDRATRFEPTRAPLLRWKLVRTGPGSYRLVMTNHHLLLDGWSTPLLLKEVLVLYATDGAALPRVRPYRDFLAWIAGQNKTESLDVWAKAFDGVDEPTLVAPADPGRRYRESRDVFGELTEEQTAGLMSFVRGRGVTVNSVIEMAWSIVLGGWTSRDDVTFGSTVAGRPPQVAGVESMIGLFVNTVPVRVRLDRGESLGSLLGRIQAEQAGLLDHQYVGLADIQRVAGPGAVFDTMTVFESYPVDRGGLTAETDIAGMRVVDVSGVDAAHYPIGLVAHVDAVVHLTIKFLPDLFDHNVIDEMMQRVLRVIDAAVTDPNLPIGALNLLSPAECGELVPVSGVSGVRVLVLPELLAVGDPNALAVVCGDERLSYGELDGWSNRLARLLISRGVGSGSCVAVALSRSVLSVVALCAVAKSGAAFVAVDPGYPAARVEFMLADCGAVLGVTSSEHGGVLPGSVPWVVLDDPEFEGALAGFDAGPVTDVDRGGTLHPDGAAYVVYTSGSTGVPKGVVVTHRGLANLVVDQCVRFGLGADSVVLHGASPSFDAAVLELLWALGSGGRLVVAPPGVFGGGELRELLLRERVSHVALTPTVLGTVDPSGLEDLSTVVVGGEVCSAELVARWCSPGRVVVNTYGPAEATVQSNASVPLVVGDSVTIGGPIRGVAEVVLDGWLRPVPVGVVGELYLSGPGLARGYVNRAGLTASRFVADPFGGCGRRLYRTGDVVRWRRVSGGGLALEFVGRGDLQVKVRGVRIELGEVESALLACVGVAGSAAAVREGRLVGYVVPESSVSLDISVIVDCVAGRVPAQMVPAAVVVVGELPVTPNGKIDRDALPTPDFEAQRAEYRPPREGTEAAVAAAFADALGISRVGADDNFFALGGNSLTATAVAARLHQSIETEVPVHWIFTESTPATLAHRIATCTAETNDAVGVMLPLRATGNREPLFCVHPAIGLAWCFSGLVQYVDSDRPIYGIQSPALTDSSVHFDSLDDLAARYVREIRSVQPHGPYHLLGYSVGGQIAHAMADRLRRDGADVATLAMMDSRLMTEIDAPMPSVARLVAEFAEVDSPDALEEDPTFDQVAELLRRKGGFFSTLTADHLGTLYRQYCKLVDDAVAHHPSNLDLSDLLYFSSVESREAERNGGPEGSIGAADWKDYIVGDIHEYKIPTTHEQMTSPPGLAVIGPILNRHLASVGLVAGAEFDEDNTGGNQRNARRHELRQGFAKQDSAREGS</sequence>
<dbReference type="Pfam" id="PF00975">
    <property type="entry name" value="Thioesterase"/>
    <property type="match status" value="1"/>
</dbReference>
<dbReference type="InterPro" id="IPR045851">
    <property type="entry name" value="AMP-bd_C_sf"/>
</dbReference>
<feature type="domain" description="Carrier" evidence="7">
    <location>
        <begin position="1239"/>
        <end position="1314"/>
    </location>
</feature>
<comment type="cofactor">
    <cofactor evidence="1">
        <name>pantetheine 4'-phosphate</name>
        <dbReference type="ChEBI" id="CHEBI:47942"/>
    </cofactor>
</comment>
<keyword evidence="4" id="KW-0677">Repeat</keyword>
<proteinExistence type="predicted"/>
<name>A0ABU4BN52_RHOGO</name>
<dbReference type="Pfam" id="PF00668">
    <property type="entry name" value="Condensation"/>
    <property type="match status" value="7"/>
</dbReference>
<feature type="region of interest" description="Disordered" evidence="6">
    <location>
        <begin position="1"/>
        <end position="30"/>
    </location>
</feature>
<dbReference type="Proteomes" id="UP001185927">
    <property type="component" value="Unassembled WGS sequence"/>
</dbReference>
<keyword evidence="3" id="KW-0597">Phosphoprotein</keyword>
<dbReference type="PANTHER" id="PTHR45527:SF1">
    <property type="entry name" value="FATTY ACID SYNTHASE"/>
    <property type="match status" value="1"/>
</dbReference>
<dbReference type="CDD" id="cd19540">
    <property type="entry name" value="LCL_NRPS-like"/>
    <property type="match status" value="1"/>
</dbReference>
<evidence type="ECO:0000256" key="1">
    <source>
        <dbReference type="ARBA" id="ARBA00001957"/>
    </source>
</evidence>
<dbReference type="InterPro" id="IPR001031">
    <property type="entry name" value="Thioesterase"/>
</dbReference>